<evidence type="ECO:0000256" key="1">
    <source>
        <dbReference type="ARBA" id="ARBA00004651"/>
    </source>
</evidence>
<feature type="domain" description="Major facilitator superfamily (MFS) profile" evidence="9">
    <location>
        <begin position="117"/>
        <end position="502"/>
    </location>
</feature>
<evidence type="ECO:0000313" key="11">
    <source>
        <dbReference type="Proteomes" id="UP000655208"/>
    </source>
</evidence>
<evidence type="ECO:0000256" key="7">
    <source>
        <dbReference type="SAM" id="MobiDB-lite"/>
    </source>
</evidence>
<feature type="region of interest" description="Disordered" evidence="7">
    <location>
        <begin position="64"/>
        <end position="103"/>
    </location>
</feature>
<feature type="transmembrane region" description="Helical" evidence="8">
    <location>
        <begin position="362"/>
        <end position="381"/>
    </location>
</feature>
<feature type="transmembrane region" description="Helical" evidence="8">
    <location>
        <begin position="451"/>
        <end position="470"/>
    </location>
</feature>
<reference evidence="10" key="1">
    <citation type="journal article" date="2014" name="Int. J. Syst. Evol. Microbiol.">
        <title>Complete genome sequence of Corynebacterium casei LMG S-19264T (=DSM 44701T), isolated from a smear-ripened cheese.</title>
        <authorList>
            <consortium name="US DOE Joint Genome Institute (JGI-PGF)"/>
            <person name="Walter F."/>
            <person name="Albersmeier A."/>
            <person name="Kalinowski J."/>
            <person name="Ruckert C."/>
        </authorList>
    </citation>
    <scope>NUCLEOTIDE SEQUENCE</scope>
    <source>
        <strain evidence="10">CGMCC 4.7308</strain>
    </source>
</reference>
<feature type="compositionally biased region" description="Low complexity" evidence="7">
    <location>
        <begin position="18"/>
        <end position="52"/>
    </location>
</feature>
<protein>
    <submittedName>
        <fullName evidence="10">MFS transporter</fullName>
    </submittedName>
</protein>
<evidence type="ECO:0000256" key="6">
    <source>
        <dbReference type="ARBA" id="ARBA00023136"/>
    </source>
</evidence>
<feature type="transmembrane region" description="Helical" evidence="8">
    <location>
        <begin position="193"/>
        <end position="213"/>
    </location>
</feature>
<dbReference type="CDD" id="cd06173">
    <property type="entry name" value="MFS_MefA_like"/>
    <property type="match status" value="1"/>
</dbReference>
<evidence type="ECO:0000256" key="2">
    <source>
        <dbReference type="ARBA" id="ARBA00022448"/>
    </source>
</evidence>
<dbReference type="GO" id="GO:0005886">
    <property type="term" value="C:plasma membrane"/>
    <property type="evidence" value="ECO:0007669"/>
    <property type="project" value="UniProtKB-SubCell"/>
</dbReference>
<keyword evidence="3" id="KW-1003">Cell membrane</keyword>
<comment type="caution">
    <text evidence="10">The sequence shown here is derived from an EMBL/GenBank/DDBJ whole genome shotgun (WGS) entry which is preliminary data.</text>
</comment>
<dbReference type="AlphaFoldDB" id="A0A917WLJ9"/>
<keyword evidence="5 8" id="KW-1133">Transmembrane helix</keyword>
<proteinExistence type="predicted"/>
<dbReference type="PROSITE" id="PS50850">
    <property type="entry name" value="MFS"/>
    <property type="match status" value="1"/>
</dbReference>
<dbReference type="Gene3D" id="1.20.1250.20">
    <property type="entry name" value="MFS general substrate transporter like domains"/>
    <property type="match status" value="1"/>
</dbReference>
<feature type="transmembrane region" description="Helical" evidence="8">
    <location>
        <begin position="388"/>
        <end position="407"/>
    </location>
</feature>
<dbReference type="InterPro" id="IPR036259">
    <property type="entry name" value="MFS_trans_sf"/>
</dbReference>
<dbReference type="PANTHER" id="PTHR23513:SF11">
    <property type="entry name" value="STAPHYLOFERRIN A TRANSPORTER"/>
    <property type="match status" value="1"/>
</dbReference>
<keyword evidence="4 8" id="KW-0812">Transmembrane</keyword>
<evidence type="ECO:0000259" key="9">
    <source>
        <dbReference type="PROSITE" id="PS50850"/>
    </source>
</evidence>
<feature type="transmembrane region" description="Helical" evidence="8">
    <location>
        <begin position="413"/>
        <end position="431"/>
    </location>
</feature>
<dbReference type="SUPFAM" id="SSF103473">
    <property type="entry name" value="MFS general substrate transporter"/>
    <property type="match status" value="1"/>
</dbReference>
<gene>
    <name evidence="10" type="ORF">GCM10011594_36340</name>
</gene>
<sequence length="549" mass="57158">MTAAPERLTRPTAPGPAEPTSEPASQSTSEPASQPASEPAAEPAVDVRVGVPAGRAGADVAAARASDGLPDTDSDSAGTAGGAGTAGTARTAGGGTDGPTQAGDERVGMFAALRVRNYRLFFLGQVVSNTGTWMQRIAQDWLVLQLTDSPFAVGVTTALQFGPMLFFGLFGGLIADRYPKRRLLLMTQSSMGLLALVLAVLTLTGVVQTWHVYLVALGLGLATVVDNPARQTFVNEMVPHRLVRNAVSLNSGNFQLARMVGPAVAGVVISVVGSGWAFAGNAASYLAVLAGLFLMRPAELQRQPTAPRGPGQLREGLRYVRGRPDILWTIVLVFFLGTFGYNFAIVLSAYTKQVWTSGADLYGLLNTAMAAGSVVGALVAARRTTSRLAGLFLSAAAFSLLLLLLGLARWLPVFAVLLVVTGFVSVTFNTLGNSTVQLATDPKLRGRVMSIYMLVFLGSTPLGSVLVGAITQHWGAPAALVVTGAVCLVATLGVGVMAARQTGVRVELDLHRDAEHHLALVHAEPGSSLLTTAPAARETLVAARTADRG</sequence>
<dbReference type="EMBL" id="BMNA01000011">
    <property type="protein sequence ID" value="GGM13180.1"/>
    <property type="molecule type" value="Genomic_DNA"/>
</dbReference>
<feature type="region of interest" description="Disordered" evidence="7">
    <location>
        <begin position="1"/>
        <end position="52"/>
    </location>
</feature>
<comment type="subcellular location">
    <subcellularLocation>
        <location evidence="1">Cell membrane</location>
        <topology evidence="1">Multi-pass membrane protein</topology>
    </subcellularLocation>
</comment>
<name>A0A917WLJ9_9ACTN</name>
<keyword evidence="2" id="KW-0813">Transport</keyword>
<evidence type="ECO:0000313" key="10">
    <source>
        <dbReference type="EMBL" id="GGM13180.1"/>
    </source>
</evidence>
<dbReference type="PANTHER" id="PTHR23513">
    <property type="entry name" value="INTEGRAL MEMBRANE EFFLUX PROTEIN-RELATED"/>
    <property type="match status" value="1"/>
</dbReference>
<dbReference type="Proteomes" id="UP000655208">
    <property type="component" value="Unassembled WGS sequence"/>
</dbReference>
<feature type="transmembrane region" description="Helical" evidence="8">
    <location>
        <begin position="263"/>
        <end position="294"/>
    </location>
</feature>
<feature type="transmembrane region" description="Helical" evidence="8">
    <location>
        <begin position="476"/>
        <end position="499"/>
    </location>
</feature>
<dbReference type="InterPro" id="IPR020846">
    <property type="entry name" value="MFS_dom"/>
</dbReference>
<evidence type="ECO:0000256" key="8">
    <source>
        <dbReference type="SAM" id="Phobius"/>
    </source>
</evidence>
<keyword evidence="11" id="KW-1185">Reference proteome</keyword>
<accession>A0A917WLJ9</accession>
<evidence type="ECO:0000256" key="5">
    <source>
        <dbReference type="ARBA" id="ARBA00022989"/>
    </source>
</evidence>
<evidence type="ECO:0000256" key="4">
    <source>
        <dbReference type="ARBA" id="ARBA00022692"/>
    </source>
</evidence>
<feature type="transmembrane region" description="Helical" evidence="8">
    <location>
        <begin position="151"/>
        <end position="173"/>
    </location>
</feature>
<feature type="transmembrane region" description="Helical" evidence="8">
    <location>
        <begin position="326"/>
        <end position="350"/>
    </location>
</feature>
<dbReference type="InterPro" id="IPR010290">
    <property type="entry name" value="TM_effector"/>
</dbReference>
<organism evidence="10 11">
    <name type="scientific">Nakamurella endophytica</name>
    <dbReference type="NCBI Taxonomy" id="1748367"/>
    <lineage>
        <taxon>Bacteria</taxon>
        <taxon>Bacillati</taxon>
        <taxon>Actinomycetota</taxon>
        <taxon>Actinomycetes</taxon>
        <taxon>Nakamurellales</taxon>
        <taxon>Nakamurellaceae</taxon>
        <taxon>Nakamurella</taxon>
    </lineage>
</organism>
<keyword evidence="6 8" id="KW-0472">Membrane</keyword>
<reference evidence="10" key="2">
    <citation type="submission" date="2020-09" db="EMBL/GenBank/DDBJ databases">
        <authorList>
            <person name="Sun Q."/>
            <person name="Zhou Y."/>
        </authorList>
    </citation>
    <scope>NUCLEOTIDE SEQUENCE</scope>
    <source>
        <strain evidence="10">CGMCC 4.7308</strain>
    </source>
</reference>
<dbReference type="Pfam" id="PF05977">
    <property type="entry name" value="MFS_3"/>
    <property type="match status" value="1"/>
</dbReference>
<dbReference type="GO" id="GO:0022857">
    <property type="term" value="F:transmembrane transporter activity"/>
    <property type="evidence" value="ECO:0007669"/>
    <property type="project" value="InterPro"/>
</dbReference>
<evidence type="ECO:0000256" key="3">
    <source>
        <dbReference type="ARBA" id="ARBA00022475"/>
    </source>
</evidence>